<organism evidence="1">
    <name type="scientific">Pararge aegeria</name>
    <name type="common">speckled wood butterfly</name>
    <dbReference type="NCBI Taxonomy" id="116150"/>
    <lineage>
        <taxon>Eukaryota</taxon>
        <taxon>Metazoa</taxon>
        <taxon>Ecdysozoa</taxon>
        <taxon>Arthropoda</taxon>
        <taxon>Hexapoda</taxon>
        <taxon>Insecta</taxon>
        <taxon>Pterygota</taxon>
        <taxon>Neoptera</taxon>
        <taxon>Endopterygota</taxon>
        <taxon>Lepidoptera</taxon>
        <taxon>Glossata</taxon>
        <taxon>Ditrysia</taxon>
        <taxon>Papilionoidea</taxon>
        <taxon>Nymphalidae</taxon>
        <taxon>Satyrinae</taxon>
        <taxon>Satyrini</taxon>
        <taxon>Parargina</taxon>
        <taxon>Pararge</taxon>
    </lineage>
</organism>
<dbReference type="AlphaFoldDB" id="S4PU36"/>
<feature type="non-terminal residue" evidence="1">
    <location>
        <position position="1"/>
    </location>
</feature>
<feature type="non-terminal residue" evidence="1">
    <location>
        <position position="72"/>
    </location>
</feature>
<protein>
    <submittedName>
        <fullName evidence="1">Uncharacterized protein</fullName>
    </submittedName>
</protein>
<dbReference type="EMBL" id="GAIX01010973">
    <property type="protein sequence ID" value="JAA81587.1"/>
    <property type="molecule type" value="Transcribed_RNA"/>
</dbReference>
<reference evidence="1" key="2">
    <citation type="submission" date="2013-05" db="EMBL/GenBank/DDBJ databases">
        <authorList>
            <person name="Carter J.-M."/>
            <person name="Baker S.C."/>
            <person name="Pink R."/>
            <person name="Carter D.R.F."/>
            <person name="Collins A."/>
            <person name="Tomlin J."/>
            <person name="Gibbs M."/>
            <person name="Breuker C.J."/>
        </authorList>
    </citation>
    <scope>NUCLEOTIDE SEQUENCE</scope>
    <source>
        <tissue evidence="1">Ovary</tissue>
    </source>
</reference>
<proteinExistence type="predicted"/>
<evidence type="ECO:0000313" key="1">
    <source>
        <dbReference type="EMBL" id="JAA81587.1"/>
    </source>
</evidence>
<sequence length="72" mass="8161">LITAFHCWQMLTMRADGRCTALYRAFGKLQLVCVGLTLCLFKRSHGITAQEELNVLAGYRKRSNPMQINDVS</sequence>
<name>S4PU36_9NEOP</name>
<reference evidence="1" key="1">
    <citation type="journal article" date="2013" name="BMC Genomics">
        <title>Unscrambling butterfly oogenesis.</title>
        <authorList>
            <person name="Carter J.M."/>
            <person name="Baker S.C."/>
            <person name="Pink R."/>
            <person name="Carter D.R."/>
            <person name="Collins A."/>
            <person name="Tomlin J."/>
            <person name="Gibbs M."/>
            <person name="Breuker C.J."/>
        </authorList>
    </citation>
    <scope>NUCLEOTIDE SEQUENCE</scope>
    <source>
        <tissue evidence="1">Ovary</tissue>
    </source>
</reference>
<accession>S4PU36</accession>